<protein>
    <submittedName>
        <fullName evidence="5">Metallophosphoesterase</fullName>
    </submittedName>
</protein>
<dbReference type="Gene3D" id="3.60.21.10">
    <property type="match status" value="1"/>
</dbReference>
<sequence length="384" mass="43991">MLFSHISDTHLGLVQYGSEEREQDVYHVFNQAIDISIKDHVDFVIFAGDIFHVPNPNGTAIIQMANALKRLKNNNIDSFFILGEHDISRIRATPIPYVYHNLEFSRYIGQGNPINHKGVLIVGFDKIRKTEIPQFEDKFRTIDEIAGKHTGHKILVLHQGVTEFNKFAGELQSTDLPKNFTYYAMGHLHDHDIKQFSHLNGPVSYPGSIELTTSEGIKEIKKGFFEVDISEKEVKNNWIELDTRQQFSFKTNYDELTKTVDEISSKIGSIERKPIVEIKIQGENIETDQIQAQISRLYQQTLRCFWRITSKEISDSSVFLERPSTIDDEMLRLSVDASGSEQIANFAIKELLPLLSSAQLKEATQIIVENFEKFKKEKVNDNSN</sequence>
<name>F3KKG6_9ARCH</name>
<evidence type="ECO:0000256" key="1">
    <source>
        <dbReference type="ARBA" id="ARBA00022722"/>
    </source>
</evidence>
<dbReference type="Pfam" id="PF00149">
    <property type="entry name" value="Metallophos"/>
    <property type="match status" value="1"/>
</dbReference>
<dbReference type="SUPFAM" id="SSF56300">
    <property type="entry name" value="Metallo-dependent phosphatases"/>
    <property type="match status" value="1"/>
</dbReference>
<dbReference type="EMBL" id="AEGP01000035">
    <property type="protein sequence ID" value="EGG42143.1"/>
    <property type="molecule type" value="Genomic_DNA"/>
</dbReference>
<keyword evidence="3" id="KW-0269">Exonuclease</keyword>
<evidence type="ECO:0000256" key="2">
    <source>
        <dbReference type="ARBA" id="ARBA00022801"/>
    </source>
</evidence>
<dbReference type="InterPro" id="IPR050535">
    <property type="entry name" value="DNA_Repair-Maintenance_Comp"/>
</dbReference>
<dbReference type="Proteomes" id="UP000004348">
    <property type="component" value="Chromosome"/>
</dbReference>
<reference evidence="5" key="1">
    <citation type="journal article" date="2011" name="PLoS ONE">
        <title>Genome of a low-salinity ammonia-oxidizing archaeon determined by single-cell and metagenomic analysis.</title>
        <authorList>
            <person name="Blainey P.C."/>
            <person name="Mosier A.C."/>
            <person name="Potanina A."/>
            <person name="Francis C.A."/>
            <person name="Quake S.R."/>
        </authorList>
    </citation>
    <scope>NUCLEOTIDE SEQUENCE [LARGE SCALE GENOMIC DNA]</scope>
    <source>
        <strain evidence="5">SFB1</strain>
    </source>
</reference>
<dbReference type="PANTHER" id="PTHR30337">
    <property type="entry name" value="COMPONENT OF ATP-DEPENDENT DSDNA EXONUCLEASE"/>
    <property type="match status" value="1"/>
</dbReference>
<dbReference type="PATRIC" id="fig|886738.10.peg.1084"/>
<dbReference type="GO" id="GO:0004527">
    <property type="term" value="F:exonuclease activity"/>
    <property type="evidence" value="ECO:0007669"/>
    <property type="project" value="UniProtKB-KW"/>
</dbReference>
<dbReference type="InterPro" id="IPR041796">
    <property type="entry name" value="Mre11_N"/>
</dbReference>
<dbReference type="InterPro" id="IPR004843">
    <property type="entry name" value="Calcineurin-like_PHP"/>
</dbReference>
<dbReference type="AlphaFoldDB" id="F3KKG6"/>
<dbReference type="PANTHER" id="PTHR30337:SF0">
    <property type="entry name" value="NUCLEASE SBCCD SUBUNIT D"/>
    <property type="match status" value="1"/>
</dbReference>
<dbReference type="HOGENOM" id="CLU_026621_5_2_2"/>
<comment type="caution">
    <text evidence="5">The sequence shown here is derived from an EMBL/GenBank/DDBJ whole genome shotgun (WGS) entry which is preliminary data.</text>
</comment>
<evidence type="ECO:0000313" key="5">
    <source>
        <dbReference type="EMBL" id="EGG42143.1"/>
    </source>
</evidence>
<accession>F3KKG6</accession>
<dbReference type="InterPro" id="IPR029052">
    <property type="entry name" value="Metallo-depent_PP-like"/>
</dbReference>
<feature type="domain" description="Calcineurin-like phosphoesterase" evidence="4">
    <location>
        <begin position="3"/>
        <end position="190"/>
    </location>
</feature>
<dbReference type="STRING" id="886738.Nlim_0982"/>
<keyword evidence="1" id="KW-0540">Nuclease</keyword>
<evidence type="ECO:0000259" key="4">
    <source>
        <dbReference type="Pfam" id="PF00149"/>
    </source>
</evidence>
<dbReference type="CDD" id="cd00840">
    <property type="entry name" value="MPP_Mre11_N"/>
    <property type="match status" value="1"/>
</dbReference>
<organism evidence="5">
    <name type="scientific">Candidatus Nitrosarchaeum limnium SFB1</name>
    <dbReference type="NCBI Taxonomy" id="886738"/>
    <lineage>
        <taxon>Archaea</taxon>
        <taxon>Nitrososphaerota</taxon>
        <taxon>Nitrososphaeria</taxon>
        <taxon>Nitrosopumilales</taxon>
        <taxon>Nitrosopumilaceae</taxon>
        <taxon>Nitrosarchaeum</taxon>
    </lineage>
</organism>
<proteinExistence type="predicted"/>
<keyword evidence="2" id="KW-0378">Hydrolase</keyword>
<evidence type="ECO:0000256" key="3">
    <source>
        <dbReference type="ARBA" id="ARBA00022839"/>
    </source>
</evidence>
<gene>
    <name evidence="5" type="ORF">Nlim_0982</name>
</gene>